<feature type="region of interest" description="Disordered" evidence="1">
    <location>
        <begin position="1"/>
        <end position="133"/>
    </location>
</feature>
<organism evidence="2 3">
    <name type="scientific">Pelobates cultripes</name>
    <name type="common">Western spadefoot toad</name>
    <dbReference type="NCBI Taxonomy" id="61616"/>
    <lineage>
        <taxon>Eukaryota</taxon>
        <taxon>Metazoa</taxon>
        <taxon>Chordata</taxon>
        <taxon>Craniata</taxon>
        <taxon>Vertebrata</taxon>
        <taxon>Euteleostomi</taxon>
        <taxon>Amphibia</taxon>
        <taxon>Batrachia</taxon>
        <taxon>Anura</taxon>
        <taxon>Pelobatoidea</taxon>
        <taxon>Pelobatidae</taxon>
        <taxon>Pelobates</taxon>
    </lineage>
</organism>
<evidence type="ECO:0000313" key="3">
    <source>
        <dbReference type="Proteomes" id="UP001295444"/>
    </source>
</evidence>
<name>A0AAD1RU09_PELCU</name>
<feature type="non-terminal residue" evidence="2">
    <location>
        <position position="133"/>
    </location>
</feature>
<evidence type="ECO:0000313" key="2">
    <source>
        <dbReference type="EMBL" id="CAH2278230.1"/>
    </source>
</evidence>
<accession>A0AAD1RU09</accession>
<feature type="non-terminal residue" evidence="2">
    <location>
        <position position="1"/>
    </location>
</feature>
<evidence type="ECO:0000256" key="1">
    <source>
        <dbReference type="SAM" id="MobiDB-lite"/>
    </source>
</evidence>
<gene>
    <name evidence="2" type="ORF">PECUL_23A016425</name>
</gene>
<sequence>MHGERPRHIAAADIKHNASRASNGGRARPTYGRAQNRPRPQHATRGRKEAQPPSGRYRTEGIPGWGLTPGSVCGTGPPPPLAGGGYPGHIAATRATMGAPTWSARLPPTLAKAVEGPASQQKRTQTQRGKEST</sequence>
<dbReference type="Proteomes" id="UP001295444">
    <property type="component" value="Chromosome 03"/>
</dbReference>
<feature type="compositionally biased region" description="Polar residues" evidence="1">
    <location>
        <begin position="118"/>
        <end position="127"/>
    </location>
</feature>
<proteinExistence type="predicted"/>
<dbReference type="EMBL" id="OW240914">
    <property type="protein sequence ID" value="CAH2278230.1"/>
    <property type="molecule type" value="Genomic_DNA"/>
</dbReference>
<reference evidence="2" key="1">
    <citation type="submission" date="2022-03" db="EMBL/GenBank/DDBJ databases">
        <authorList>
            <person name="Alioto T."/>
            <person name="Alioto T."/>
            <person name="Gomez Garrido J."/>
        </authorList>
    </citation>
    <scope>NUCLEOTIDE SEQUENCE</scope>
</reference>
<dbReference type="AlphaFoldDB" id="A0AAD1RU09"/>
<protein>
    <submittedName>
        <fullName evidence="2">Uncharacterized protein</fullName>
    </submittedName>
</protein>
<keyword evidence="3" id="KW-1185">Reference proteome</keyword>